<dbReference type="InterPro" id="IPR020023">
    <property type="entry name" value="PseG"/>
</dbReference>
<evidence type="ECO:0000256" key="2">
    <source>
        <dbReference type="PIRSR" id="PIRSR620023-2"/>
    </source>
</evidence>
<sequence>MTHDSRQPKRIAFRTDASVEIGTGHVMRCLTLADALREDGAECLFLCRRHEGNLLELIAGRGYKAIALPRPDALAAMDCDAPPHAHWLGTNWATDAQDSLEALAGVSTDWMVVDHYALDRRWEQAVRPSYRRLLVIDDLADRPHDCDLLLDQSLGRRVEDYCDLLPPDAQTLIGPRYALLRPEFAALRAESLARREQSEFKHLLITMGGVDKDNATGAILDALGGCELPPDLRITVVMGPHAPFLAQVRAKAAAMPRPTRVLVGVHDMARLMTDADFAIGAAGSTSWERCCLGLPTIQLVLAENQKEVAAAFAELNAVIAIPTVPSLQKILPKLLKDPAFEQLRLLSRYSSGICDGLGVLAVIEGMLQETISLGV</sequence>
<evidence type="ECO:0000313" key="4">
    <source>
        <dbReference type="Proteomes" id="UP000440304"/>
    </source>
</evidence>
<dbReference type="Gene3D" id="3.40.50.2000">
    <property type="entry name" value="Glycogen Phosphorylase B"/>
    <property type="match status" value="1"/>
</dbReference>
<dbReference type="SUPFAM" id="SSF53756">
    <property type="entry name" value="UDP-Glycosyltransferase/glycogen phosphorylase"/>
    <property type="match status" value="1"/>
</dbReference>
<feature type="binding site" evidence="2">
    <location>
        <position position="181"/>
    </location>
    <ligand>
        <name>substrate</name>
    </ligand>
</feature>
<dbReference type="AlphaFoldDB" id="A0A6N8TJ96"/>
<reference evidence="3 4" key="1">
    <citation type="submission" date="2019-12" db="EMBL/GenBank/DDBJ databases">
        <title>Shinella granuli gen. nov., sp. nov., and proposal of the reclassification of Zoogloea ramigera ATCC 19623 as Shinella zoogloeoides sp. nov.</title>
        <authorList>
            <person name="Gao J."/>
        </authorList>
    </citation>
    <scope>NUCLEOTIDE SEQUENCE [LARGE SCALE GENOMIC DNA]</scope>
    <source>
        <strain evidence="3 4">DSM 287</strain>
    </source>
</reference>
<feature type="binding site" evidence="2">
    <location>
        <position position="288"/>
    </location>
    <ligand>
        <name>substrate</name>
    </ligand>
</feature>
<dbReference type="GO" id="GO:0016787">
    <property type="term" value="F:hydrolase activity"/>
    <property type="evidence" value="ECO:0007669"/>
    <property type="project" value="UniProtKB-KW"/>
</dbReference>
<comment type="caution">
    <text evidence="3">The sequence shown here is derived from an EMBL/GenBank/DDBJ whole genome shotgun (WGS) entry which is preliminary data.</text>
</comment>
<dbReference type="RefSeq" id="WP_160787962.1">
    <property type="nucleotide sequence ID" value="NZ_CP086610.1"/>
</dbReference>
<feature type="active site" description="Proton acceptor" evidence="1">
    <location>
        <position position="25"/>
    </location>
</feature>
<dbReference type="EC" id="3.6.1.57" evidence="3"/>
<dbReference type="Proteomes" id="UP000440304">
    <property type="component" value="Unassembled WGS sequence"/>
</dbReference>
<organism evidence="3 4">
    <name type="scientific">Shinella zoogloeoides</name>
    <name type="common">Crabtreella saccharophila</name>
    <dbReference type="NCBI Taxonomy" id="352475"/>
    <lineage>
        <taxon>Bacteria</taxon>
        <taxon>Pseudomonadati</taxon>
        <taxon>Pseudomonadota</taxon>
        <taxon>Alphaproteobacteria</taxon>
        <taxon>Hyphomicrobiales</taxon>
        <taxon>Rhizobiaceae</taxon>
        <taxon>Shinella</taxon>
    </lineage>
</organism>
<keyword evidence="3" id="KW-0378">Hydrolase</keyword>
<dbReference type="Gene3D" id="3.40.50.11190">
    <property type="match status" value="1"/>
</dbReference>
<evidence type="ECO:0000313" key="3">
    <source>
        <dbReference type="EMBL" id="MXO02741.1"/>
    </source>
</evidence>
<dbReference type="NCBIfam" id="TIGR03590">
    <property type="entry name" value="PseG"/>
    <property type="match status" value="1"/>
</dbReference>
<protein>
    <submittedName>
        <fullName evidence="3">UDP-2,4-diacetamido-2,4, 6-trideoxy-beta-L-altropyranose hydrolase</fullName>
        <ecNumber evidence="3">3.6.1.57</ecNumber>
    </submittedName>
</protein>
<dbReference type="OrthoDB" id="9788924at2"/>
<evidence type="ECO:0000256" key="1">
    <source>
        <dbReference type="PIRSR" id="PIRSR620023-1"/>
    </source>
</evidence>
<proteinExistence type="predicted"/>
<dbReference type="EMBL" id="WUML01000030">
    <property type="protein sequence ID" value="MXO02741.1"/>
    <property type="molecule type" value="Genomic_DNA"/>
</dbReference>
<accession>A0A6N8TJ96</accession>
<gene>
    <name evidence="3" type="primary">pseG</name>
    <name evidence="3" type="ORF">GR156_20725</name>
</gene>
<name>A0A6N8TJ96_SHIZO</name>